<organism evidence="1 2">
    <name type="scientific">Xenopus laevis</name>
    <name type="common">African clawed frog</name>
    <dbReference type="NCBI Taxonomy" id="8355"/>
    <lineage>
        <taxon>Eukaryota</taxon>
        <taxon>Metazoa</taxon>
        <taxon>Chordata</taxon>
        <taxon>Craniata</taxon>
        <taxon>Vertebrata</taxon>
        <taxon>Euteleostomi</taxon>
        <taxon>Amphibia</taxon>
        <taxon>Batrachia</taxon>
        <taxon>Anura</taxon>
        <taxon>Pipoidea</taxon>
        <taxon>Pipidae</taxon>
        <taxon>Xenopodinae</taxon>
        <taxon>Xenopus</taxon>
        <taxon>Xenopus</taxon>
    </lineage>
</organism>
<gene>
    <name evidence="1" type="ORF">XELAEV_18032957mg</name>
</gene>
<evidence type="ECO:0000313" key="2">
    <source>
        <dbReference type="Proteomes" id="UP000694892"/>
    </source>
</evidence>
<protein>
    <submittedName>
        <fullName evidence="1">Uncharacterized protein</fullName>
    </submittedName>
</protein>
<name>A0A974CJX2_XENLA</name>
<dbReference type="EMBL" id="CM004477">
    <property type="protein sequence ID" value="OCT73995.1"/>
    <property type="molecule type" value="Genomic_DNA"/>
</dbReference>
<dbReference type="Proteomes" id="UP000694892">
    <property type="component" value="Chromosome 6S"/>
</dbReference>
<dbReference type="AlphaFoldDB" id="A0A974CJX2"/>
<sequence length="148" mass="16841">MEAIYTPEKNMASTPDEVYEIRNALGFYLLNKYLFSIYLLAKSISIPPKTLRILLTSYLSSCDKPPLNQHAERLHAANKDVKNIQKGTIATPTAPVLSLSLELPVRTHHLPELNELLRTEDHRGDHKLHHRKPDTCCEKAFRATSKNL</sequence>
<proteinExistence type="predicted"/>
<accession>A0A974CJX2</accession>
<reference evidence="2" key="1">
    <citation type="journal article" date="2016" name="Nature">
        <title>Genome evolution in the allotetraploid frog Xenopus laevis.</title>
        <authorList>
            <person name="Session A.M."/>
            <person name="Uno Y."/>
            <person name="Kwon T."/>
            <person name="Chapman J.A."/>
            <person name="Toyoda A."/>
            <person name="Takahashi S."/>
            <person name="Fukui A."/>
            <person name="Hikosaka A."/>
            <person name="Suzuki A."/>
            <person name="Kondo M."/>
            <person name="van Heeringen S.J."/>
            <person name="Quigley I."/>
            <person name="Heinz S."/>
            <person name="Ogino H."/>
            <person name="Ochi H."/>
            <person name="Hellsten U."/>
            <person name="Lyons J.B."/>
            <person name="Simakov O."/>
            <person name="Putnam N."/>
            <person name="Stites J."/>
            <person name="Kuroki Y."/>
            <person name="Tanaka T."/>
            <person name="Michiue T."/>
            <person name="Watanabe M."/>
            <person name="Bogdanovic O."/>
            <person name="Lister R."/>
            <person name="Georgiou G."/>
            <person name="Paranjpe S.S."/>
            <person name="van Kruijsbergen I."/>
            <person name="Shu S."/>
            <person name="Carlson J."/>
            <person name="Kinoshita T."/>
            <person name="Ohta Y."/>
            <person name="Mawaribuchi S."/>
            <person name="Jenkins J."/>
            <person name="Grimwood J."/>
            <person name="Schmutz J."/>
            <person name="Mitros T."/>
            <person name="Mozaffari S.V."/>
            <person name="Suzuki Y."/>
            <person name="Haramoto Y."/>
            <person name="Yamamoto T.S."/>
            <person name="Takagi C."/>
            <person name="Heald R."/>
            <person name="Miller K."/>
            <person name="Haudenschild C."/>
            <person name="Kitzman J."/>
            <person name="Nakayama T."/>
            <person name="Izutsu Y."/>
            <person name="Robert J."/>
            <person name="Fortriede J."/>
            <person name="Burns K."/>
            <person name="Lotay V."/>
            <person name="Karimi K."/>
            <person name="Yasuoka Y."/>
            <person name="Dichmann D.S."/>
            <person name="Flajnik M.F."/>
            <person name="Houston D.W."/>
            <person name="Shendure J."/>
            <person name="DuPasquier L."/>
            <person name="Vize P.D."/>
            <person name="Zorn A.M."/>
            <person name="Ito M."/>
            <person name="Marcotte E.M."/>
            <person name="Wallingford J.B."/>
            <person name="Ito Y."/>
            <person name="Asashima M."/>
            <person name="Ueno N."/>
            <person name="Matsuda Y."/>
            <person name="Veenstra G.J."/>
            <person name="Fujiyama A."/>
            <person name="Harland R.M."/>
            <person name="Taira M."/>
            <person name="Rokhsar D.S."/>
        </authorList>
    </citation>
    <scope>NUCLEOTIDE SEQUENCE [LARGE SCALE GENOMIC DNA]</scope>
    <source>
        <strain evidence="2">J</strain>
    </source>
</reference>
<evidence type="ECO:0000313" key="1">
    <source>
        <dbReference type="EMBL" id="OCT73995.1"/>
    </source>
</evidence>